<name>A0A4Q9PUE3_9APHY</name>
<dbReference type="AlphaFoldDB" id="A0A4Q9PUE3"/>
<organism evidence="1 2">
    <name type="scientific">Dichomitus squalens</name>
    <dbReference type="NCBI Taxonomy" id="114155"/>
    <lineage>
        <taxon>Eukaryota</taxon>
        <taxon>Fungi</taxon>
        <taxon>Dikarya</taxon>
        <taxon>Basidiomycota</taxon>
        <taxon>Agaricomycotina</taxon>
        <taxon>Agaricomycetes</taxon>
        <taxon>Polyporales</taxon>
        <taxon>Polyporaceae</taxon>
        <taxon>Dichomitus</taxon>
    </lineage>
</organism>
<evidence type="ECO:0000313" key="1">
    <source>
        <dbReference type="EMBL" id="TBU58157.1"/>
    </source>
</evidence>
<dbReference type="EMBL" id="ML145128">
    <property type="protein sequence ID" value="TBU58157.1"/>
    <property type="molecule type" value="Genomic_DNA"/>
</dbReference>
<gene>
    <name evidence="1" type="ORF">BD310DRAFT_948925</name>
</gene>
<evidence type="ECO:0000313" key="2">
    <source>
        <dbReference type="Proteomes" id="UP000292082"/>
    </source>
</evidence>
<protein>
    <submittedName>
        <fullName evidence="1">Uncharacterized protein</fullName>
    </submittedName>
</protein>
<proteinExistence type="predicted"/>
<dbReference type="Proteomes" id="UP000292082">
    <property type="component" value="Unassembled WGS sequence"/>
</dbReference>
<accession>A0A4Q9PUE3</accession>
<reference evidence="1 2" key="1">
    <citation type="submission" date="2019-01" db="EMBL/GenBank/DDBJ databases">
        <title>Draft genome sequences of three monokaryotic isolates of the white-rot basidiomycete fungus Dichomitus squalens.</title>
        <authorList>
            <consortium name="DOE Joint Genome Institute"/>
            <person name="Lopez S.C."/>
            <person name="Andreopoulos B."/>
            <person name="Pangilinan J."/>
            <person name="Lipzen A."/>
            <person name="Riley R."/>
            <person name="Ahrendt S."/>
            <person name="Ng V."/>
            <person name="Barry K."/>
            <person name="Daum C."/>
            <person name="Grigoriev I.V."/>
            <person name="Hilden K.S."/>
            <person name="Makela M.R."/>
            <person name="de Vries R.P."/>
        </authorList>
    </citation>
    <scope>NUCLEOTIDE SEQUENCE [LARGE SCALE GENOMIC DNA]</scope>
    <source>
        <strain evidence="1 2">CBS 464.89</strain>
    </source>
</reference>
<keyword evidence="2" id="KW-1185">Reference proteome</keyword>
<sequence length="70" mass="7462">MWLMKGGPNVRANALCAVRPSNTRAHGLKIGLTGQDAVAGGHMATWYCPPVREIPSACRGAGWTTSARKR</sequence>